<comment type="caution">
    <text evidence="3">The sequence shown here is derived from an EMBL/GenBank/DDBJ whole genome shotgun (WGS) entry which is preliminary data.</text>
</comment>
<feature type="signal peptide" evidence="1">
    <location>
        <begin position="1"/>
        <end position="32"/>
    </location>
</feature>
<dbReference type="Pfam" id="PF03372">
    <property type="entry name" value="Exo_endo_phos"/>
    <property type="match status" value="1"/>
</dbReference>
<dbReference type="EMBL" id="JACHWU010000001">
    <property type="protein sequence ID" value="MBB3050070.1"/>
    <property type="molecule type" value="Genomic_DNA"/>
</dbReference>
<name>A0A839RZ23_9PSEU</name>
<reference evidence="3 4" key="1">
    <citation type="submission" date="2020-08" db="EMBL/GenBank/DDBJ databases">
        <title>Genomic Encyclopedia of Type Strains, Phase III (KMG-III): the genomes of soil and plant-associated and newly described type strains.</title>
        <authorList>
            <person name="Whitman W."/>
        </authorList>
    </citation>
    <scope>NUCLEOTIDE SEQUENCE [LARGE SCALE GENOMIC DNA]</scope>
    <source>
        <strain evidence="3 4">CECT 8577</strain>
    </source>
</reference>
<evidence type="ECO:0000313" key="4">
    <source>
        <dbReference type="Proteomes" id="UP000550714"/>
    </source>
</evidence>
<keyword evidence="1" id="KW-0732">Signal</keyword>
<feature type="chain" id="PRO_5032723184" description="Endonuclease/exonuclease/phosphatase domain-containing protein" evidence="1">
    <location>
        <begin position="33"/>
        <end position="637"/>
    </location>
</feature>
<keyword evidence="4" id="KW-1185">Reference proteome</keyword>
<dbReference type="PANTHER" id="PTHR42834:SF1">
    <property type="entry name" value="ENDONUCLEASE_EXONUCLEASE_PHOSPHATASE FAMILY PROTEIN (AFU_ORTHOLOGUE AFUA_3G09210)"/>
    <property type="match status" value="1"/>
</dbReference>
<gene>
    <name evidence="3" type="ORF">FHS23_001065</name>
</gene>
<dbReference type="Gene3D" id="3.60.10.10">
    <property type="entry name" value="Endonuclease/exonuclease/phosphatase"/>
    <property type="match status" value="1"/>
</dbReference>
<organism evidence="3 4">
    <name type="scientific">Prauserella isguenensis</name>
    <dbReference type="NCBI Taxonomy" id="1470180"/>
    <lineage>
        <taxon>Bacteria</taxon>
        <taxon>Bacillati</taxon>
        <taxon>Actinomycetota</taxon>
        <taxon>Actinomycetes</taxon>
        <taxon>Pseudonocardiales</taxon>
        <taxon>Pseudonocardiaceae</taxon>
        <taxon>Prauserella</taxon>
    </lineage>
</organism>
<sequence>MTALSRRATRVVSALSATAVAGSLVLATPANAHTAANDRTPEAASDTRIHDVQGTGRISPVDGQTVTVPGIVTAKRQFGSVRGFWVQDPQPDDDPRTSEALFVYNGDETPDVAVGDEVSVTGEVSEYRPQGRDSAFQTSTQLGDAEWTVASSGNELPEALELTPDAVPETLAPERGDLEEFELRPDKYALDFWEAHEGERVSVADAPLVSRSTDYDELYVTTKPEQNRTPRGGVVYGDYDAPNTGLLKIESLIPFSERPFPTANVGDTLTGTTTGPLEYDQYGGYTLQATELGEVESGGLERETTQEQRPGELSVATYNVENLSAVDEQATFDDLAEGVAKNLRSPDVVTLEEIQDNNGADGNGDGVVAADETLDRFVEAIEAAGGPKYEYRQIDPQDLTDGGQPGGNIRVGFLFNPKRVSFVDREGGDATTAVEVEKTRRGTAKLSASPGRIDPQHEAWDDSRKPLAGEFEFRGRTVFVVANHFASKGGDEPIHGRYQPPTRSSEEQRHEQAEVVRGFVDELQQVQPNANVVVAGDLNDFQFSETVATLTDGGALTSLIDTLPAKERYSYVYEGNSQVLDHILVSDSLRRVDYDVVRINSEFAEQASDHDPQIVRFKPSAGHNFDHWDRFWSHFGR</sequence>
<feature type="domain" description="Endonuclease/exonuclease/phosphatase" evidence="2">
    <location>
        <begin position="316"/>
        <end position="610"/>
    </location>
</feature>
<dbReference type="InterPro" id="IPR036691">
    <property type="entry name" value="Endo/exonu/phosph_ase_sf"/>
</dbReference>
<dbReference type="SUPFAM" id="SSF56219">
    <property type="entry name" value="DNase I-like"/>
    <property type="match status" value="1"/>
</dbReference>
<protein>
    <recommendedName>
        <fullName evidence="2">Endonuclease/exonuclease/phosphatase domain-containing protein</fullName>
    </recommendedName>
</protein>
<dbReference type="InterPro" id="IPR005135">
    <property type="entry name" value="Endo/exonuclease/phosphatase"/>
</dbReference>
<dbReference type="PANTHER" id="PTHR42834">
    <property type="entry name" value="ENDONUCLEASE/EXONUCLEASE/PHOSPHATASE FAMILY PROTEIN (AFU_ORTHOLOGUE AFUA_3G09210)"/>
    <property type="match status" value="1"/>
</dbReference>
<dbReference type="CDD" id="cd04486">
    <property type="entry name" value="YhcR_OBF_like"/>
    <property type="match status" value="1"/>
</dbReference>
<dbReference type="GO" id="GO:0003824">
    <property type="term" value="F:catalytic activity"/>
    <property type="evidence" value="ECO:0007669"/>
    <property type="project" value="InterPro"/>
</dbReference>
<evidence type="ECO:0000256" key="1">
    <source>
        <dbReference type="SAM" id="SignalP"/>
    </source>
</evidence>
<dbReference type="AlphaFoldDB" id="A0A839RZ23"/>
<dbReference type="Proteomes" id="UP000550714">
    <property type="component" value="Unassembled WGS sequence"/>
</dbReference>
<evidence type="ECO:0000313" key="3">
    <source>
        <dbReference type="EMBL" id="MBB3050070.1"/>
    </source>
</evidence>
<accession>A0A839RZ23</accession>
<proteinExistence type="predicted"/>
<dbReference type="CDD" id="cd10283">
    <property type="entry name" value="MnuA_DNase1-like"/>
    <property type="match status" value="1"/>
</dbReference>
<dbReference type="RefSeq" id="WP_425501082.1">
    <property type="nucleotide sequence ID" value="NZ_JACHWU010000001.1"/>
</dbReference>
<evidence type="ECO:0000259" key="2">
    <source>
        <dbReference type="Pfam" id="PF03372"/>
    </source>
</evidence>